<evidence type="ECO:0000313" key="1">
    <source>
        <dbReference type="EMBL" id="MBB5108256.1"/>
    </source>
</evidence>
<accession>A0A5P2X2A7</accession>
<dbReference type="AlphaFoldDB" id="A0A5P2X2A7"/>
<reference evidence="1 4" key="2">
    <citation type="submission" date="2020-08" db="EMBL/GenBank/DDBJ databases">
        <title>Genomic Encyclopedia of Type Strains, Phase III (KMG-III): the genomes of soil and plant-associated and newly described type strains.</title>
        <authorList>
            <person name="Whitman W."/>
        </authorList>
    </citation>
    <scope>NUCLEOTIDE SEQUENCE [LARGE SCALE GENOMIC DNA]</scope>
    <source>
        <strain evidence="1 4">CECT 3146</strain>
    </source>
</reference>
<evidence type="ECO:0000313" key="3">
    <source>
        <dbReference type="Proteomes" id="UP000326505"/>
    </source>
</evidence>
<dbReference type="Proteomes" id="UP000326505">
    <property type="component" value="Chromosome"/>
</dbReference>
<dbReference type="EMBL" id="CP023690">
    <property type="protein sequence ID" value="QEV58518.1"/>
    <property type="molecule type" value="Genomic_DNA"/>
</dbReference>
<dbReference type="RefSeq" id="WP_150509718.1">
    <property type="nucleotide sequence ID" value="NZ_BMSQ01000020.1"/>
</dbReference>
<name>A0A5P2X2A7_STRST</name>
<evidence type="ECO:0000313" key="2">
    <source>
        <dbReference type="EMBL" id="QEV58518.1"/>
    </source>
</evidence>
<proteinExistence type="predicted"/>
<sequence length="76" mass="8623">MEPETEVREVEITWNELGEATIKFMESDGSRTRTTTQFGWIEPSDPDLSDGLGEWKLTVRLGRAVGQSRGLIEERP</sequence>
<organism evidence="2 3">
    <name type="scientific">Streptomyces spectabilis</name>
    <dbReference type="NCBI Taxonomy" id="68270"/>
    <lineage>
        <taxon>Bacteria</taxon>
        <taxon>Bacillati</taxon>
        <taxon>Actinomycetota</taxon>
        <taxon>Actinomycetes</taxon>
        <taxon>Kitasatosporales</taxon>
        <taxon>Streptomycetaceae</taxon>
        <taxon>Streptomyces</taxon>
    </lineage>
</organism>
<dbReference type="EMBL" id="JACHJD010000018">
    <property type="protein sequence ID" value="MBB5108256.1"/>
    <property type="molecule type" value="Genomic_DNA"/>
</dbReference>
<reference evidence="2 3" key="1">
    <citation type="submission" date="2017-09" db="EMBL/GenBank/DDBJ databases">
        <authorList>
            <person name="Lee N."/>
            <person name="Cho B.-K."/>
        </authorList>
    </citation>
    <scope>NUCLEOTIDE SEQUENCE [LARGE SCALE GENOMIC DNA]</scope>
    <source>
        <strain evidence="2 3">ATCC 27465</strain>
    </source>
</reference>
<evidence type="ECO:0000313" key="4">
    <source>
        <dbReference type="Proteomes" id="UP000549009"/>
    </source>
</evidence>
<dbReference type="Proteomes" id="UP000549009">
    <property type="component" value="Unassembled WGS sequence"/>
</dbReference>
<protein>
    <submittedName>
        <fullName evidence="2">Uncharacterized protein</fullName>
    </submittedName>
</protein>
<keyword evidence="4" id="KW-1185">Reference proteome</keyword>
<dbReference type="OrthoDB" id="9948142at2"/>
<gene>
    <name evidence="2" type="ORF">CP982_07190</name>
    <name evidence="1" type="ORF">FHS40_007377</name>
</gene>
<dbReference type="KEGG" id="sspb:CP982_07190"/>